<keyword evidence="2" id="KW-0347">Helicase</keyword>
<keyword evidence="2" id="KW-0547">Nucleotide-binding</keyword>
<dbReference type="InterPro" id="IPR036388">
    <property type="entry name" value="WH-like_DNA-bd_sf"/>
</dbReference>
<dbReference type="PANTHER" id="PTHR30595:SF6">
    <property type="entry name" value="SCHLAFEN ALBA-2 DOMAIN-CONTAINING PROTEIN"/>
    <property type="match status" value="1"/>
</dbReference>
<dbReference type="Pfam" id="PF13749">
    <property type="entry name" value="HATPase_c_4"/>
    <property type="match status" value="1"/>
</dbReference>
<feature type="region of interest" description="Disordered" evidence="1">
    <location>
        <begin position="58"/>
        <end position="92"/>
    </location>
</feature>
<dbReference type="SUPFAM" id="SSF46785">
    <property type="entry name" value="Winged helix' DNA-binding domain"/>
    <property type="match status" value="1"/>
</dbReference>
<dbReference type="RefSeq" id="WP_044884400.1">
    <property type="nucleotide sequence ID" value="NZ_JYFN01000009.1"/>
</dbReference>
<evidence type="ECO:0000256" key="1">
    <source>
        <dbReference type="SAM" id="MobiDB-lite"/>
    </source>
</evidence>
<evidence type="ECO:0000313" key="2">
    <source>
        <dbReference type="EMBL" id="KJE24034.1"/>
    </source>
</evidence>
<feature type="compositionally biased region" description="Gly residues" evidence="1">
    <location>
        <begin position="69"/>
        <end position="90"/>
    </location>
</feature>
<dbReference type="PATRIC" id="fig|1502723.3.peg.6605"/>
<dbReference type="EC" id="3.6.4.12" evidence="2"/>
<dbReference type="PANTHER" id="PTHR30595">
    <property type="entry name" value="GLPR-RELATED TRANSCRIPTIONAL REPRESSOR"/>
    <property type="match status" value="1"/>
</dbReference>
<keyword evidence="2" id="KW-0067">ATP-binding</keyword>
<reference evidence="3" key="1">
    <citation type="submission" date="2015-02" db="EMBL/GenBank/DDBJ databases">
        <title>Draft Genome of Frankia sp. CpI1-S.</title>
        <authorList>
            <person name="Oshone R.T."/>
            <person name="Ngom M."/>
            <person name="Ghodhbane-Gtari F."/>
            <person name="Gtari M."/>
            <person name="Morris K."/>
            <person name="Thomas K."/>
            <person name="Sen A."/>
            <person name="Tisa L.S."/>
        </authorList>
    </citation>
    <scope>NUCLEOTIDE SEQUENCE [LARGE SCALE GENOMIC DNA]</scope>
    <source>
        <strain evidence="3">CpI1-S</strain>
    </source>
</reference>
<accession>A0A0D8BJ45</accession>
<dbReference type="AlphaFoldDB" id="A0A0D8BJ45"/>
<comment type="caution">
    <text evidence="2">The sequence shown here is derived from an EMBL/GenBank/DDBJ whole genome shotgun (WGS) entry which is preliminary data.</text>
</comment>
<proteinExistence type="predicted"/>
<dbReference type="OrthoDB" id="9805115at2"/>
<reference evidence="2 3" key="2">
    <citation type="journal article" date="2016" name="Genome Announc.">
        <title>Permanent Draft Genome Sequences for Two Variants of Frankia sp. Strain CpI1, the First Frankia Strain Isolated from Root Nodules of Comptonia peregrina.</title>
        <authorList>
            <person name="Oshone R."/>
            <person name="Hurst S.G.IV."/>
            <person name="Abebe-Akele F."/>
            <person name="Simpson S."/>
            <person name="Morris K."/>
            <person name="Thomas W.K."/>
            <person name="Tisa L.S."/>
        </authorList>
    </citation>
    <scope>NUCLEOTIDE SEQUENCE [LARGE SCALE GENOMIC DNA]</scope>
    <source>
        <strain evidence="3">CpI1-S</strain>
    </source>
</reference>
<keyword evidence="3" id="KW-1185">Reference proteome</keyword>
<keyword evidence="2" id="KW-0378">Hydrolase</keyword>
<organism evidence="2 3">
    <name type="scientific">Frankia torreyi</name>
    <dbReference type="NCBI Taxonomy" id="1856"/>
    <lineage>
        <taxon>Bacteria</taxon>
        <taxon>Bacillati</taxon>
        <taxon>Actinomycetota</taxon>
        <taxon>Actinomycetes</taxon>
        <taxon>Frankiales</taxon>
        <taxon>Frankiaceae</taxon>
        <taxon>Frankia</taxon>
    </lineage>
</organism>
<dbReference type="Proteomes" id="UP000032545">
    <property type="component" value="Unassembled WGS sequence"/>
</dbReference>
<gene>
    <name evidence="2" type="ORF">FF36_01723</name>
</gene>
<dbReference type="EMBL" id="JYFN01000009">
    <property type="protein sequence ID" value="KJE24034.1"/>
    <property type="molecule type" value="Genomic_DNA"/>
</dbReference>
<dbReference type="GO" id="GO:0016787">
    <property type="term" value="F:hydrolase activity"/>
    <property type="evidence" value="ECO:0007669"/>
    <property type="project" value="UniProtKB-KW"/>
</dbReference>
<dbReference type="InterPro" id="IPR038475">
    <property type="entry name" value="RecG_C_sf"/>
</dbReference>
<dbReference type="Gene3D" id="3.30.565.60">
    <property type="match status" value="1"/>
</dbReference>
<feature type="compositionally biased region" description="Pro residues" evidence="1">
    <location>
        <begin position="389"/>
        <end position="398"/>
    </location>
</feature>
<feature type="region of interest" description="Disordered" evidence="1">
    <location>
        <begin position="383"/>
        <end position="422"/>
    </location>
</feature>
<dbReference type="Gene3D" id="1.10.10.10">
    <property type="entry name" value="Winged helix-like DNA-binding domain superfamily/Winged helix DNA-binding domain"/>
    <property type="match status" value="1"/>
</dbReference>
<evidence type="ECO:0000313" key="3">
    <source>
        <dbReference type="Proteomes" id="UP000032545"/>
    </source>
</evidence>
<dbReference type="GO" id="GO:0003678">
    <property type="term" value="F:DNA helicase activity"/>
    <property type="evidence" value="ECO:0007669"/>
    <property type="project" value="UniProtKB-EC"/>
</dbReference>
<name>A0A0D8BJ45_9ACTN</name>
<sequence length="422" mass="45147">MTVRGWGRPVDEARWTDLDPREFERFRRLVGAAGSRADTGLAGLPDRELAAALGVARPDGASEPNAESGAGGTGQGGTGQGGTRQGGTGQGRSEPVLLPEALLLFGRPEAIRWFLPWHEAAMQVMRADTAVVNDFFHWPLFRLAEELLARFRARNTEQVIRFELLRVHVPAFSEEAFRELVTNALTHRDYDVPGAVHVRWADDRIEITNPVAPAAGPPPGTALAGPPRPRNPLLADAFRRAGIAQRTGHGIGRAVADQLRHGLAAPRFGHPTERTIVATLPATPADLAFARYVAARERLGRPLGRADLQLVTALRQTHRLRTAQAAALLGVDRSQARARLISLLHAGLVQVGGDGAGRTWHLTDQVHRDLRECAAHVRAQTGIDHPATPATPAPPASPASPGWAIPGGGPALPHRPRAADGG</sequence>
<protein>
    <submittedName>
        <fullName evidence="2">ATP-dependent DNA helicase recG C-terminal</fullName>
        <ecNumber evidence="2">3.6.4.12</ecNumber>
    </submittedName>
</protein>
<dbReference type="InterPro" id="IPR036390">
    <property type="entry name" value="WH_DNA-bd_sf"/>
</dbReference>